<proteinExistence type="predicted"/>
<evidence type="ECO:0000313" key="1">
    <source>
        <dbReference type="EMBL" id="CDH43678.1"/>
    </source>
</evidence>
<dbReference type="Pfam" id="PF03683">
    <property type="entry name" value="UPF0175"/>
    <property type="match status" value="1"/>
</dbReference>
<evidence type="ECO:0000313" key="2">
    <source>
        <dbReference type="Proteomes" id="UP000019184"/>
    </source>
</evidence>
<gene>
    <name evidence="1" type="ORF">BN874_130003</name>
</gene>
<dbReference type="OrthoDB" id="5772658at2"/>
<keyword evidence="2" id="KW-1185">Reference proteome</keyword>
<dbReference type="RefSeq" id="WP_034430750.1">
    <property type="nucleotide sequence ID" value="NZ_CBTK010000035.1"/>
</dbReference>
<dbReference type="InterPro" id="IPR005368">
    <property type="entry name" value="UPF0175"/>
</dbReference>
<accession>A0A7U7G8J8</accession>
<dbReference type="Proteomes" id="UP000019184">
    <property type="component" value="Unassembled WGS sequence"/>
</dbReference>
<comment type="caution">
    <text evidence="1">The sequence shown here is derived from an EMBL/GenBank/DDBJ whole genome shotgun (WGS) entry which is preliminary data.</text>
</comment>
<reference evidence="1 2" key="1">
    <citation type="journal article" date="2014" name="ISME J.">
        <title>Candidatus Competibacter-lineage genomes retrieved from metagenomes reveal functional metabolic diversity.</title>
        <authorList>
            <person name="McIlroy S.J."/>
            <person name="Albertsen M."/>
            <person name="Andresen E.K."/>
            <person name="Saunders A.M."/>
            <person name="Kristiansen R."/>
            <person name="Stokholm-Bjerregaard M."/>
            <person name="Nielsen K.L."/>
            <person name="Nielsen P.H."/>
        </authorList>
    </citation>
    <scope>NUCLEOTIDE SEQUENCE [LARGE SCALE GENOMIC DNA]</scope>
    <source>
        <strain evidence="1 2">Run_B_J11</strain>
    </source>
</reference>
<sequence>MPVVIAEETLYAARLSPDQLKQEIAVLLFNQNRLTLSQASHLAELPLLRFQHLLASRGIPVHYDIADFEADLATLAAIHPA</sequence>
<dbReference type="EMBL" id="CBTK010000035">
    <property type="protein sequence ID" value="CDH43678.1"/>
    <property type="molecule type" value="Genomic_DNA"/>
</dbReference>
<organism evidence="1 2">
    <name type="scientific">Candidatus Contendobacter odensis Run_B_J11</name>
    <dbReference type="NCBI Taxonomy" id="1400861"/>
    <lineage>
        <taxon>Bacteria</taxon>
        <taxon>Pseudomonadati</taxon>
        <taxon>Pseudomonadota</taxon>
        <taxon>Gammaproteobacteria</taxon>
        <taxon>Candidatus Competibacteraceae</taxon>
        <taxon>Candidatus Contendibacter</taxon>
    </lineage>
</organism>
<dbReference type="AlphaFoldDB" id="A0A7U7G8J8"/>
<protein>
    <submittedName>
        <fullName evidence="1">Uncharacterized protein</fullName>
    </submittedName>
</protein>
<name>A0A7U7G8J8_9GAMM</name>